<dbReference type="InterPro" id="IPR032675">
    <property type="entry name" value="LRR_dom_sf"/>
</dbReference>
<comment type="caution">
    <text evidence="2">The sequence shown here is derived from an EMBL/GenBank/DDBJ whole genome shotgun (WGS) entry which is preliminary data.</text>
</comment>
<evidence type="ECO:0008006" key="4">
    <source>
        <dbReference type="Google" id="ProtNLM"/>
    </source>
</evidence>
<evidence type="ECO:0000313" key="3">
    <source>
        <dbReference type="Proteomes" id="UP001221757"/>
    </source>
</evidence>
<name>A0AAD7D5N8_MYCRO</name>
<dbReference type="Proteomes" id="UP001221757">
    <property type="component" value="Unassembled WGS sequence"/>
</dbReference>
<dbReference type="AlphaFoldDB" id="A0AAD7D5N8"/>
<sequence>MSVQELQARIDDISADIDRQKEMLKKLEHLWSTVKAPSSASSTPSAAQCRPGAREIPMLFLNVCSTWTDIALSTPALWEAIQIQFPRAKAFGQLLATWLSRARNRFLSLALHGTFDEGAATIVRGYAEKLRSVEIHSDDDDCLDLFESMSCPSLETLKIGFLCNAHGDTPCYSLSQTLEILRVAPNLVECAFYNLSTFDNSTTGHLVLPTLRSLAFSHEKGYGDDEILRLLTLPALETLSLAMVNVSLRMSPPS</sequence>
<evidence type="ECO:0000313" key="2">
    <source>
        <dbReference type="EMBL" id="KAJ7680130.1"/>
    </source>
</evidence>
<keyword evidence="3" id="KW-1185">Reference proteome</keyword>
<reference evidence="2" key="1">
    <citation type="submission" date="2023-03" db="EMBL/GenBank/DDBJ databases">
        <title>Massive genome expansion in bonnet fungi (Mycena s.s.) driven by repeated elements and novel gene families across ecological guilds.</title>
        <authorList>
            <consortium name="Lawrence Berkeley National Laboratory"/>
            <person name="Harder C.B."/>
            <person name="Miyauchi S."/>
            <person name="Viragh M."/>
            <person name="Kuo A."/>
            <person name="Thoen E."/>
            <person name="Andreopoulos B."/>
            <person name="Lu D."/>
            <person name="Skrede I."/>
            <person name="Drula E."/>
            <person name="Henrissat B."/>
            <person name="Morin E."/>
            <person name="Kohler A."/>
            <person name="Barry K."/>
            <person name="LaButti K."/>
            <person name="Morin E."/>
            <person name="Salamov A."/>
            <person name="Lipzen A."/>
            <person name="Mereny Z."/>
            <person name="Hegedus B."/>
            <person name="Baldrian P."/>
            <person name="Stursova M."/>
            <person name="Weitz H."/>
            <person name="Taylor A."/>
            <person name="Grigoriev I.V."/>
            <person name="Nagy L.G."/>
            <person name="Martin F."/>
            <person name="Kauserud H."/>
        </authorList>
    </citation>
    <scope>NUCLEOTIDE SEQUENCE</scope>
    <source>
        <strain evidence="2">CBHHK067</strain>
    </source>
</reference>
<gene>
    <name evidence="2" type="ORF">B0H17DRAFT_1206115</name>
</gene>
<dbReference type="EMBL" id="JARKIE010000123">
    <property type="protein sequence ID" value="KAJ7680130.1"/>
    <property type="molecule type" value="Genomic_DNA"/>
</dbReference>
<organism evidence="2 3">
    <name type="scientific">Mycena rosella</name>
    <name type="common">Pink bonnet</name>
    <name type="synonym">Agaricus rosellus</name>
    <dbReference type="NCBI Taxonomy" id="1033263"/>
    <lineage>
        <taxon>Eukaryota</taxon>
        <taxon>Fungi</taxon>
        <taxon>Dikarya</taxon>
        <taxon>Basidiomycota</taxon>
        <taxon>Agaricomycotina</taxon>
        <taxon>Agaricomycetes</taxon>
        <taxon>Agaricomycetidae</taxon>
        <taxon>Agaricales</taxon>
        <taxon>Marasmiineae</taxon>
        <taxon>Mycenaceae</taxon>
        <taxon>Mycena</taxon>
    </lineage>
</organism>
<keyword evidence="1" id="KW-0175">Coiled coil</keyword>
<protein>
    <recommendedName>
        <fullName evidence="4">F-box domain-containing protein</fullName>
    </recommendedName>
</protein>
<feature type="coiled-coil region" evidence="1">
    <location>
        <begin position="3"/>
        <end position="30"/>
    </location>
</feature>
<evidence type="ECO:0000256" key="1">
    <source>
        <dbReference type="SAM" id="Coils"/>
    </source>
</evidence>
<proteinExistence type="predicted"/>
<accession>A0AAD7D5N8</accession>
<dbReference type="Gene3D" id="3.80.10.10">
    <property type="entry name" value="Ribonuclease Inhibitor"/>
    <property type="match status" value="1"/>
</dbReference>